<sequence length="85" mass="8521">GVCRDARFPGCARQVAVLGVRRPALFPDGFPGSRRPVRPRRAPVHRAAGAAPAAVYPPAGRGGAGGNRPHPCRHLAGAAPAGAGG</sequence>
<feature type="non-terminal residue" evidence="2">
    <location>
        <position position="1"/>
    </location>
</feature>
<evidence type="ECO:0000256" key="1">
    <source>
        <dbReference type="SAM" id="MobiDB-lite"/>
    </source>
</evidence>
<reference evidence="2" key="1">
    <citation type="journal article" date="2019" name="Sci. Rep.">
        <title>Draft genome of Tanacetum cinerariifolium, the natural source of mosquito coil.</title>
        <authorList>
            <person name="Yamashiro T."/>
            <person name="Shiraishi A."/>
            <person name="Satake H."/>
            <person name="Nakayama K."/>
        </authorList>
    </citation>
    <scope>NUCLEOTIDE SEQUENCE</scope>
</reference>
<evidence type="ECO:0000313" key="2">
    <source>
        <dbReference type="EMBL" id="GFD58076.1"/>
    </source>
</evidence>
<comment type="caution">
    <text evidence="2">The sequence shown here is derived from an EMBL/GenBank/DDBJ whole genome shotgun (WGS) entry which is preliminary data.</text>
</comment>
<dbReference type="AlphaFoldDB" id="A0A699XJU4"/>
<feature type="compositionally biased region" description="Low complexity" evidence="1">
    <location>
        <begin position="76"/>
        <end position="85"/>
    </location>
</feature>
<protein>
    <submittedName>
        <fullName evidence="2">Uncharacterized protein</fullName>
    </submittedName>
</protein>
<feature type="non-terminal residue" evidence="2">
    <location>
        <position position="85"/>
    </location>
</feature>
<name>A0A699XJU4_TANCI</name>
<proteinExistence type="predicted"/>
<organism evidence="2">
    <name type="scientific">Tanacetum cinerariifolium</name>
    <name type="common">Dalmatian daisy</name>
    <name type="synonym">Chrysanthemum cinerariifolium</name>
    <dbReference type="NCBI Taxonomy" id="118510"/>
    <lineage>
        <taxon>Eukaryota</taxon>
        <taxon>Viridiplantae</taxon>
        <taxon>Streptophyta</taxon>
        <taxon>Embryophyta</taxon>
        <taxon>Tracheophyta</taxon>
        <taxon>Spermatophyta</taxon>
        <taxon>Magnoliopsida</taxon>
        <taxon>eudicotyledons</taxon>
        <taxon>Gunneridae</taxon>
        <taxon>Pentapetalae</taxon>
        <taxon>asterids</taxon>
        <taxon>campanulids</taxon>
        <taxon>Asterales</taxon>
        <taxon>Asteraceae</taxon>
        <taxon>Asteroideae</taxon>
        <taxon>Anthemideae</taxon>
        <taxon>Anthemidinae</taxon>
        <taxon>Tanacetum</taxon>
    </lineage>
</organism>
<accession>A0A699XJU4</accession>
<gene>
    <name evidence="2" type="ORF">Tci_930045</name>
</gene>
<dbReference type="EMBL" id="BKCJ011848422">
    <property type="protein sequence ID" value="GFD58076.1"/>
    <property type="molecule type" value="Genomic_DNA"/>
</dbReference>
<feature type="region of interest" description="Disordered" evidence="1">
    <location>
        <begin position="29"/>
        <end position="85"/>
    </location>
</feature>
<feature type="compositionally biased region" description="Basic residues" evidence="1">
    <location>
        <begin position="35"/>
        <end position="44"/>
    </location>
</feature>
<feature type="compositionally biased region" description="Low complexity" evidence="1">
    <location>
        <begin position="45"/>
        <end position="59"/>
    </location>
</feature>